<protein>
    <submittedName>
        <fullName evidence="7">Lysylphosphatidylglycerol synthetase family protein</fullName>
    </submittedName>
</protein>
<evidence type="ECO:0000256" key="6">
    <source>
        <dbReference type="SAM" id="Phobius"/>
    </source>
</evidence>
<feature type="transmembrane region" description="Helical" evidence="6">
    <location>
        <begin position="162"/>
        <end position="184"/>
    </location>
</feature>
<feature type="transmembrane region" description="Helical" evidence="6">
    <location>
        <begin position="88"/>
        <end position="108"/>
    </location>
</feature>
<evidence type="ECO:0000256" key="4">
    <source>
        <dbReference type="ARBA" id="ARBA00022989"/>
    </source>
</evidence>
<keyword evidence="8" id="KW-1185">Reference proteome</keyword>
<comment type="caution">
    <text evidence="7">The sequence shown here is derived from an EMBL/GenBank/DDBJ whole genome shotgun (WGS) entry which is preliminary data.</text>
</comment>
<evidence type="ECO:0000256" key="3">
    <source>
        <dbReference type="ARBA" id="ARBA00022692"/>
    </source>
</evidence>
<dbReference type="PANTHER" id="PTHR34697:SF2">
    <property type="entry name" value="PHOSPHATIDYLGLYCEROL LYSYLTRANSFERASE"/>
    <property type="match status" value="1"/>
</dbReference>
<proteinExistence type="predicted"/>
<feature type="transmembrane region" description="Helical" evidence="6">
    <location>
        <begin position="12"/>
        <end position="28"/>
    </location>
</feature>
<feature type="transmembrane region" description="Helical" evidence="6">
    <location>
        <begin position="363"/>
        <end position="385"/>
    </location>
</feature>
<feature type="transmembrane region" description="Helical" evidence="6">
    <location>
        <begin position="329"/>
        <end position="351"/>
    </location>
</feature>
<keyword evidence="2" id="KW-1003">Cell membrane</keyword>
<evidence type="ECO:0000256" key="2">
    <source>
        <dbReference type="ARBA" id="ARBA00022475"/>
    </source>
</evidence>
<reference evidence="7 8" key="1">
    <citation type="submission" date="2020-09" db="EMBL/GenBank/DDBJ databases">
        <title>Roseomonas.</title>
        <authorList>
            <person name="Zhu W."/>
        </authorList>
    </citation>
    <scope>NUCLEOTIDE SEQUENCE [LARGE SCALE GENOMIC DNA]</scope>
    <source>
        <strain evidence="7 8">1311</strain>
    </source>
</reference>
<feature type="transmembrane region" description="Helical" evidence="6">
    <location>
        <begin position="128"/>
        <end position="150"/>
    </location>
</feature>
<dbReference type="PANTHER" id="PTHR34697">
    <property type="entry name" value="PHOSPHATIDYLGLYCEROL LYSYLTRANSFERASE"/>
    <property type="match status" value="1"/>
</dbReference>
<evidence type="ECO:0000256" key="5">
    <source>
        <dbReference type="ARBA" id="ARBA00023136"/>
    </source>
</evidence>
<keyword evidence="5 6" id="KW-0472">Membrane</keyword>
<evidence type="ECO:0000313" key="8">
    <source>
        <dbReference type="Proteomes" id="UP001518990"/>
    </source>
</evidence>
<feature type="transmembrane region" description="Helical" evidence="6">
    <location>
        <begin position="205"/>
        <end position="228"/>
    </location>
</feature>
<dbReference type="Proteomes" id="UP001518990">
    <property type="component" value="Unassembled WGS sequence"/>
</dbReference>
<feature type="transmembrane region" description="Helical" evidence="6">
    <location>
        <begin position="392"/>
        <end position="409"/>
    </location>
</feature>
<evidence type="ECO:0000256" key="1">
    <source>
        <dbReference type="ARBA" id="ARBA00004651"/>
    </source>
</evidence>
<dbReference type="EMBL" id="JACTNF010000014">
    <property type="protein sequence ID" value="MBO1075743.1"/>
    <property type="molecule type" value="Genomic_DNA"/>
</dbReference>
<feature type="transmembrane region" description="Helical" evidence="6">
    <location>
        <begin position="234"/>
        <end position="252"/>
    </location>
</feature>
<comment type="subcellular location">
    <subcellularLocation>
        <location evidence="1">Cell membrane</location>
        <topology evidence="1">Multi-pass membrane protein</topology>
    </subcellularLocation>
</comment>
<feature type="transmembrane region" description="Helical" evidence="6">
    <location>
        <begin position="489"/>
        <end position="510"/>
    </location>
</feature>
<accession>A0ABS3KE54</accession>
<name>A0ABS3KE54_9PROT</name>
<organism evidence="7 8">
    <name type="scientific">Roseomonas marmotae</name>
    <dbReference type="NCBI Taxonomy" id="2768161"/>
    <lineage>
        <taxon>Bacteria</taxon>
        <taxon>Pseudomonadati</taxon>
        <taxon>Pseudomonadota</taxon>
        <taxon>Alphaproteobacteria</taxon>
        <taxon>Acetobacterales</taxon>
        <taxon>Roseomonadaceae</taxon>
        <taxon>Roseomonas</taxon>
    </lineage>
</organism>
<feature type="transmembrane region" description="Helical" evidence="6">
    <location>
        <begin position="288"/>
        <end position="308"/>
    </location>
</feature>
<feature type="transmembrane region" description="Helical" evidence="6">
    <location>
        <begin position="49"/>
        <end position="68"/>
    </location>
</feature>
<gene>
    <name evidence="7" type="ORF">IAI60_14095</name>
</gene>
<feature type="transmembrane region" description="Helical" evidence="6">
    <location>
        <begin position="447"/>
        <end position="469"/>
    </location>
</feature>
<keyword evidence="4 6" id="KW-1133">Transmembrane helix</keyword>
<keyword evidence="3 6" id="KW-0812">Transmembrane</keyword>
<dbReference type="InterPro" id="IPR051211">
    <property type="entry name" value="PG_lysyltransferase"/>
</dbReference>
<evidence type="ECO:0000313" key="7">
    <source>
        <dbReference type="EMBL" id="MBO1075743.1"/>
    </source>
</evidence>
<dbReference type="RefSeq" id="WP_207448151.1">
    <property type="nucleotide sequence ID" value="NZ_CP061091.1"/>
</dbReference>
<sequence>MKPVLALLRRHGPTAFGLLLLAGAIYVVQKEFRHLSIADITAAVEAVPARTLWIAGGWTLLAYAVLTVYDRLGSVYAGKPVSYLRTSLASFCAYTLAHNLGVAAVSGAAVRYRFYAAWGLTPVEIAKVIAFTSLTFGLGGMALGGLVLILEPDILPWFRDHLPFWAMRGLGVLLLLVVACYLVLSRVLPHFTAFGHKIDLPGFRMALGQTLLAVVDVVVTTMIFYVLLPPAEGLSFTLFLGIYLAAYSAGLAANVPGGLGVFDTVVLVSLQPFVPAPQVIGALFLFRLYYYIVPLFIAGLLFAGFELSQRRHLLTNLGTEARVADALEVPALSGLTALMGIALLFIGALPSYGTRLALWAGEWAALASHFAASVIGSLLLVVSYGMLRRLRIARNSGIMLLLLGAAAVVLKGKPWWLVVVFLVPAGLLASMRTAFYRDARLTGEPLSASTVISLTACIFCALLLASVAGTGPVTDMPWWIVPFSSDAPASLRLAVGVAGVLLLVAVLRLLRPSRLVAAPYDEAARARLAELGAEVPELADGAILVDGAGFAFRKLDGVWVGLGDPAGQEEQARITALWRFRDICERNGVSHAFWHVGPGMLRAYEDSGLAAVMLPDGGYLVSNAEGDPRGLLEQMQQA</sequence>
<feature type="transmembrane region" description="Helical" evidence="6">
    <location>
        <begin position="415"/>
        <end position="435"/>
    </location>
</feature>